<dbReference type="InterPro" id="IPR025669">
    <property type="entry name" value="AAA_dom"/>
</dbReference>
<evidence type="ECO:0000313" key="3">
    <source>
        <dbReference type="EMBL" id="MDC2828459.1"/>
    </source>
</evidence>
<proteinExistence type="predicted"/>
<name>A0AAJ1HRY9_LIMMU</name>
<dbReference type="InterPro" id="IPR050678">
    <property type="entry name" value="DNA_Partitioning_ATPase"/>
</dbReference>
<comment type="caution">
    <text evidence="3">The sequence shown here is derived from an EMBL/GenBank/DDBJ whole genome shotgun (WGS) entry which is preliminary data.</text>
</comment>
<feature type="coiled-coil region" evidence="1">
    <location>
        <begin position="274"/>
        <end position="301"/>
    </location>
</feature>
<gene>
    <name evidence="3" type="ORF">PO158_09220</name>
</gene>
<dbReference type="EMBL" id="JAQOND010000032">
    <property type="protein sequence ID" value="MDC2828459.1"/>
    <property type="molecule type" value="Genomic_DNA"/>
</dbReference>
<reference evidence="3" key="1">
    <citation type="submission" date="2023-01" db="EMBL/GenBank/DDBJ databases">
        <title>Genome analysis of 13 Lactobacillus isolated from gut of wild boar.</title>
        <authorList>
            <person name="Papp P."/>
            <person name="Libisch B."/>
            <person name="Nagy T."/>
            <person name="Olasz F."/>
        </authorList>
    </citation>
    <scope>NUCLEOTIDE SEQUENCE</scope>
    <source>
        <strain evidence="3">F108</strain>
    </source>
</reference>
<protein>
    <submittedName>
        <fullName evidence="3">ParA family protein</fullName>
    </submittedName>
</protein>
<dbReference type="Gene3D" id="3.40.50.300">
    <property type="entry name" value="P-loop containing nucleotide triphosphate hydrolases"/>
    <property type="match status" value="1"/>
</dbReference>
<organism evidence="3 4">
    <name type="scientific">Limosilactobacillus mucosae</name>
    <name type="common">Lactobacillus mucosae</name>
    <dbReference type="NCBI Taxonomy" id="97478"/>
    <lineage>
        <taxon>Bacteria</taxon>
        <taxon>Bacillati</taxon>
        <taxon>Bacillota</taxon>
        <taxon>Bacilli</taxon>
        <taxon>Lactobacillales</taxon>
        <taxon>Lactobacillaceae</taxon>
        <taxon>Limosilactobacillus</taxon>
    </lineage>
</organism>
<dbReference type="InterPro" id="IPR027417">
    <property type="entry name" value="P-loop_NTPase"/>
</dbReference>
<dbReference type="PANTHER" id="PTHR13696">
    <property type="entry name" value="P-LOOP CONTAINING NUCLEOSIDE TRIPHOSPHATE HYDROLASE"/>
    <property type="match status" value="1"/>
</dbReference>
<dbReference type="SUPFAM" id="SSF52540">
    <property type="entry name" value="P-loop containing nucleoside triphosphate hydrolases"/>
    <property type="match status" value="1"/>
</dbReference>
<dbReference type="Pfam" id="PF13614">
    <property type="entry name" value="AAA_31"/>
    <property type="match status" value="1"/>
</dbReference>
<evidence type="ECO:0000313" key="4">
    <source>
        <dbReference type="Proteomes" id="UP001218021"/>
    </source>
</evidence>
<sequence>MATNLIFYNLISNVGKTTISVMAADHLSKQHKRVLLVDLDVQASATHIMEVTYGKFPTDRTLRNSLNQNTLEKSIVNLDKDLDIIPSDMSISLWEQDLREMPKHNKDLVLTNDLASLQSNYDYIIIDVPSKPSLLVSNAVLASDYCTLILQTQRSSYKGLLESIQYLNNLKKDYPEEARFALAGIILFPVEPRTKAYLDVAKQAERLFGPLLLDNRIYPKNRVKYWAQHGITYKQTNIQDRQTHRMYSLVLYELLGRIENNNSSEILIDKSGSNSLLNQLNKKAQNEIDRHRRKNKTVKVSEDVYTTLKDLSLYSGNQIQEIIDTLLRYGLQHEPTYSRLLQEKVNSNHLL</sequence>
<feature type="domain" description="AAA" evidence="2">
    <location>
        <begin position="9"/>
        <end position="173"/>
    </location>
</feature>
<dbReference type="AlphaFoldDB" id="A0AAJ1HRY9"/>
<dbReference type="PANTHER" id="PTHR13696:SF99">
    <property type="entry name" value="COBYRINIC ACID AC-DIAMIDE SYNTHASE"/>
    <property type="match status" value="1"/>
</dbReference>
<dbReference type="RefSeq" id="WP_272207409.1">
    <property type="nucleotide sequence ID" value="NZ_JAQONC010000001.1"/>
</dbReference>
<accession>A0AAJ1HRY9</accession>
<evidence type="ECO:0000256" key="1">
    <source>
        <dbReference type="SAM" id="Coils"/>
    </source>
</evidence>
<dbReference type="CDD" id="cd02042">
    <property type="entry name" value="ParAB_family"/>
    <property type="match status" value="1"/>
</dbReference>
<evidence type="ECO:0000259" key="2">
    <source>
        <dbReference type="Pfam" id="PF13614"/>
    </source>
</evidence>
<keyword evidence="1" id="KW-0175">Coiled coil</keyword>
<dbReference type="Proteomes" id="UP001218021">
    <property type="component" value="Unassembled WGS sequence"/>
</dbReference>